<dbReference type="AlphaFoldDB" id="A0A2Y9AJM0"/>
<dbReference type="GO" id="GO:0017168">
    <property type="term" value="F:5-oxoprolinase (ATP-hydrolyzing) activity"/>
    <property type="evidence" value="ECO:0007669"/>
    <property type="project" value="TreeGrafter"/>
</dbReference>
<evidence type="ECO:0000313" key="4">
    <source>
        <dbReference type="Proteomes" id="UP000245839"/>
    </source>
</evidence>
<dbReference type="Pfam" id="PF02538">
    <property type="entry name" value="Hydantoinase_B"/>
    <property type="match status" value="1"/>
</dbReference>
<keyword evidence="4" id="KW-1185">Reference proteome</keyword>
<accession>A0A2Y9AJM0</accession>
<evidence type="ECO:0000259" key="1">
    <source>
        <dbReference type="Pfam" id="PF02538"/>
    </source>
</evidence>
<organism evidence="3 5">
    <name type="scientific">Jannaschia seohaensis</name>
    <dbReference type="NCBI Taxonomy" id="475081"/>
    <lineage>
        <taxon>Bacteria</taxon>
        <taxon>Pseudomonadati</taxon>
        <taxon>Pseudomonadota</taxon>
        <taxon>Alphaproteobacteria</taxon>
        <taxon>Rhodobacterales</taxon>
        <taxon>Roseobacteraceae</taxon>
        <taxon>Jannaschia</taxon>
    </lineage>
</organism>
<name>A0A2Y9AJM0_9RHOB</name>
<evidence type="ECO:0000313" key="5">
    <source>
        <dbReference type="Proteomes" id="UP000251571"/>
    </source>
</evidence>
<dbReference type="InterPro" id="IPR003692">
    <property type="entry name" value="Hydantoinase_B"/>
</dbReference>
<dbReference type="Proteomes" id="UP000245839">
    <property type="component" value="Unassembled WGS sequence"/>
</dbReference>
<dbReference type="Proteomes" id="UP000251571">
    <property type="component" value="Unassembled WGS sequence"/>
</dbReference>
<protein>
    <submittedName>
        <fullName evidence="3">N-methylhydantoinase B</fullName>
    </submittedName>
</protein>
<feature type="domain" description="Hydantoinase B/oxoprolinase" evidence="1">
    <location>
        <begin position="10"/>
        <end position="519"/>
    </location>
</feature>
<dbReference type="PANTHER" id="PTHR11365">
    <property type="entry name" value="5-OXOPROLINASE RELATED"/>
    <property type="match status" value="1"/>
</dbReference>
<dbReference type="OrthoDB" id="9761586at2"/>
<proteinExistence type="predicted"/>
<dbReference type="RefSeq" id="WP_109564162.1">
    <property type="nucleotide sequence ID" value="NZ_QGDJ01000003.1"/>
</dbReference>
<dbReference type="GO" id="GO:0006749">
    <property type="term" value="P:glutathione metabolic process"/>
    <property type="evidence" value="ECO:0007669"/>
    <property type="project" value="TreeGrafter"/>
</dbReference>
<reference evidence="2 4" key="2">
    <citation type="submission" date="2018-03" db="EMBL/GenBank/DDBJ databases">
        <title>Genomic Encyclopedia of Archaeal and Bacterial Type Strains, Phase II (KMG-II): from individual species to whole genera.</title>
        <authorList>
            <person name="Goeker M."/>
        </authorList>
    </citation>
    <scope>NUCLEOTIDE SEQUENCE [LARGE SCALE GENOMIC DNA]</scope>
    <source>
        <strain evidence="2 4">DSM 25227</strain>
    </source>
</reference>
<dbReference type="EMBL" id="UETC01000003">
    <property type="protein sequence ID" value="SSA44701.1"/>
    <property type="molecule type" value="Genomic_DNA"/>
</dbReference>
<evidence type="ECO:0000313" key="3">
    <source>
        <dbReference type="EMBL" id="SSA44701.1"/>
    </source>
</evidence>
<sequence length="549" mass="59213">MTERNPATLNPVKVGVVWERLSGLMDQVGETCVRTSFSSVVRENYDFAIGLLDKRGRQIAQSRRSVPSFIGTMSRTLTAMLEKFPIDTLSDGDVMITNDGWLGTGHLNDITMIKPLFRDGRHIGFIGSIFHTVDIGGAPSPAAKDCYEEGLNIPVSKILIAGEENQILVDILEANLREPEETLGDIRSGFAAYHACAARLFRLLDDEGLPDLEAFSDDVLDRSEASLRSAIAAIPDGTYSDVLTADGFDHPLDIHVSVTIRGSDIEVDFAGTTDQIEHPVNSPLTFTQAYSCYAIKCALDPGTPINDGAFRPITVKAPEGCLVNPKRPAPVWGRHLSGHYMPPAIYGALSQVAPDKVIADCGSPLWNVYFKGRRKDADRPFVKMFFMNGGHGARPNQDGPGCLSFPSNVSNQAIEQFENQVPMLVEEKTLVPDTGGAGRFRGGNAQRLTFRNLGEAPITVTIRHERVDNPPRGLLGGEPGAGGIDMINGERIPAKSRNVIAQGDTVTFQTPGGGGMGSPADRSPDAIRADLASGLVTPAFAKKHYGYEA</sequence>
<dbReference type="EMBL" id="QGDJ01000003">
    <property type="protein sequence ID" value="PWJ20605.1"/>
    <property type="molecule type" value="Genomic_DNA"/>
</dbReference>
<gene>
    <name evidence="2" type="ORF">BCF38_103424</name>
    <name evidence="3" type="ORF">SAMN05421539_103424</name>
</gene>
<dbReference type="GO" id="GO:0005829">
    <property type="term" value="C:cytosol"/>
    <property type="evidence" value="ECO:0007669"/>
    <property type="project" value="TreeGrafter"/>
</dbReference>
<dbReference type="InterPro" id="IPR045079">
    <property type="entry name" value="Oxoprolinase-like"/>
</dbReference>
<dbReference type="PANTHER" id="PTHR11365:SF23">
    <property type="entry name" value="HYPOTHETICAL 5-OXOPROLINASE (EUROFUNG)-RELATED"/>
    <property type="match status" value="1"/>
</dbReference>
<evidence type="ECO:0000313" key="2">
    <source>
        <dbReference type="EMBL" id="PWJ20605.1"/>
    </source>
</evidence>
<reference evidence="3 5" key="1">
    <citation type="submission" date="2016-10" db="EMBL/GenBank/DDBJ databases">
        <authorList>
            <person name="Cai Z."/>
        </authorList>
    </citation>
    <scope>NUCLEOTIDE SEQUENCE [LARGE SCALE GENOMIC DNA]</scope>
    <source>
        <strain evidence="3 5">DSM 25227</strain>
    </source>
</reference>